<dbReference type="Gene3D" id="1.10.490.10">
    <property type="entry name" value="Globins"/>
    <property type="match status" value="1"/>
</dbReference>
<evidence type="ECO:0000256" key="1">
    <source>
        <dbReference type="RuleBase" id="RU000356"/>
    </source>
</evidence>
<accession>A0A1M5VFL7</accession>
<dbReference type="EMBL" id="LT670817">
    <property type="protein sequence ID" value="SHH73703.1"/>
    <property type="molecule type" value="Genomic_DNA"/>
</dbReference>
<keyword evidence="1" id="KW-0408">Iron</keyword>
<keyword evidence="1" id="KW-0561">Oxygen transport</keyword>
<protein>
    <submittedName>
        <fullName evidence="3">Globin</fullName>
    </submittedName>
</protein>
<feature type="domain" description="Globin" evidence="2">
    <location>
        <begin position="36"/>
        <end position="137"/>
    </location>
</feature>
<dbReference type="Pfam" id="PF00042">
    <property type="entry name" value="Globin"/>
    <property type="match status" value="1"/>
</dbReference>
<dbReference type="InterPro" id="IPR009050">
    <property type="entry name" value="Globin-like_sf"/>
</dbReference>
<keyword evidence="1" id="KW-0813">Transport</keyword>
<dbReference type="AlphaFoldDB" id="A0A1M5VFL7"/>
<reference evidence="3 4" key="1">
    <citation type="submission" date="2016-11" db="EMBL/GenBank/DDBJ databases">
        <authorList>
            <person name="Jaros S."/>
            <person name="Januszkiewicz K."/>
            <person name="Wedrychowicz H."/>
        </authorList>
    </citation>
    <scope>NUCLEOTIDE SEQUENCE [LARGE SCALE GENOMIC DNA]</scope>
    <source>
        <strain evidence="3 4">GAS138</strain>
    </source>
</reference>
<sequence>MLRKTMIVLAKAAALTSGLTVEAYAHGDAEGMRGPRCGWLRVKLVAPTSQAAALFYGRLFEIAPAVKPLLRGDMTEQGCKLMATLGVVVNSLDNLEAVLPAASALAKRHVDYGVKAADYTPVGAALLWTLEQNLGLR</sequence>
<name>A0A1M5VFL7_9BRAD</name>
<keyword evidence="1" id="KW-0479">Metal-binding</keyword>
<comment type="similarity">
    <text evidence="1">Belongs to the globin family.</text>
</comment>
<dbReference type="GO" id="GO:0019825">
    <property type="term" value="F:oxygen binding"/>
    <property type="evidence" value="ECO:0007669"/>
    <property type="project" value="InterPro"/>
</dbReference>
<evidence type="ECO:0000259" key="2">
    <source>
        <dbReference type="PROSITE" id="PS01033"/>
    </source>
</evidence>
<keyword evidence="1" id="KW-0349">Heme</keyword>
<dbReference type="InterPro" id="IPR012292">
    <property type="entry name" value="Globin/Proto"/>
</dbReference>
<dbReference type="Proteomes" id="UP000189796">
    <property type="component" value="Chromosome I"/>
</dbReference>
<dbReference type="GO" id="GO:0005344">
    <property type="term" value="F:oxygen carrier activity"/>
    <property type="evidence" value="ECO:0007669"/>
    <property type="project" value="UniProtKB-KW"/>
</dbReference>
<proteinExistence type="inferred from homology"/>
<evidence type="ECO:0000313" key="4">
    <source>
        <dbReference type="Proteomes" id="UP000189796"/>
    </source>
</evidence>
<dbReference type="InterPro" id="IPR000971">
    <property type="entry name" value="Globin"/>
</dbReference>
<organism evidence="3 4">
    <name type="scientific">Bradyrhizobium erythrophlei</name>
    <dbReference type="NCBI Taxonomy" id="1437360"/>
    <lineage>
        <taxon>Bacteria</taxon>
        <taxon>Pseudomonadati</taxon>
        <taxon>Pseudomonadota</taxon>
        <taxon>Alphaproteobacteria</taxon>
        <taxon>Hyphomicrobiales</taxon>
        <taxon>Nitrobacteraceae</taxon>
        <taxon>Bradyrhizobium</taxon>
    </lineage>
</organism>
<dbReference type="GO" id="GO:0020037">
    <property type="term" value="F:heme binding"/>
    <property type="evidence" value="ECO:0007669"/>
    <property type="project" value="InterPro"/>
</dbReference>
<evidence type="ECO:0000313" key="3">
    <source>
        <dbReference type="EMBL" id="SHH73703.1"/>
    </source>
</evidence>
<dbReference type="SUPFAM" id="SSF46458">
    <property type="entry name" value="Globin-like"/>
    <property type="match status" value="1"/>
</dbReference>
<dbReference type="PROSITE" id="PS01033">
    <property type="entry name" value="GLOBIN"/>
    <property type="match status" value="1"/>
</dbReference>
<gene>
    <name evidence="3" type="ORF">SAMN05443248_5928</name>
</gene>